<dbReference type="GO" id="GO:0006508">
    <property type="term" value="P:proteolysis"/>
    <property type="evidence" value="ECO:0007669"/>
    <property type="project" value="InterPro"/>
</dbReference>
<dbReference type="GO" id="GO:0008233">
    <property type="term" value="F:peptidase activity"/>
    <property type="evidence" value="ECO:0007669"/>
    <property type="project" value="InterPro"/>
</dbReference>
<name>A0A7S1ZGH9_9STRA</name>
<dbReference type="PANTHER" id="PTHR43798:SF27">
    <property type="entry name" value="HYDROLASE ALPHA_BETA HYDROLASE FOLD FAMILY"/>
    <property type="match status" value="1"/>
</dbReference>
<dbReference type="SUPFAM" id="SSF53474">
    <property type="entry name" value="alpha/beta-Hydrolases"/>
    <property type="match status" value="1"/>
</dbReference>
<keyword evidence="2" id="KW-0378">Hydrolase</keyword>
<feature type="domain" description="AB hydrolase-1" evidence="4">
    <location>
        <begin position="130"/>
        <end position="402"/>
    </location>
</feature>
<dbReference type="PANTHER" id="PTHR43798">
    <property type="entry name" value="MONOACYLGLYCEROL LIPASE"/>
    <property type="match status" value="1"/>
</dbReference>
<dbReference type="InterPro" id="IPR000073">
    <property type="entry name" value="AB_hydrolase_1"/>
</dbReference>
<feature type="region of interest" description="Disordered" evidence="3">
    <location>
        <begin position="258"/>
        <end position="298"/>
    </location>
</feature>
<dbReference type="AlphaFoldDB" id="A0A7S1ZGH9"/>
<reference evidence="5" key="1">
    <citation type="submission" date="2021-01" db="EMBL/GenBank/DDBJ databases">
        <authorList>
            <person name="Corre E."/>
            <person name="Pelletier E."/>
            <person name="Niang G."/>
            <person name="Scheremetjew M."/>
            <person name="Finn R."/>
            <person name="Kale V."/>
            <person name="Holt S."/>
            <person name="Cochrane G."/>
            <person name="Meng A."/>
            <person name="Brown T."/>
            <person name="Cohen L."/>
        </authorList>
    </citation>
    <scope>NUCLEOTIDE SEQUENCE</scope>
    <source>
        <strain evidence="5">Pop2</strain>
    </source>
</reference>
<dbReference type="InterPro" id="IPR050266">
    <property type="entry name" value="AB_hydrolase_sf"/>
</dbReference>
<dbReference type="InterPro" id="IPR029058">
    <property type="entry name" value="AB_hydrolase_fold"/>
</dbReference>
<dbReference type="GO" id="GO:0016020">
    <property type="term" value="C:membrane"/>
    <property type="evidence" value="ECO:0007669"/>
    <property type="project" value="TreeGrafter"/>
</dbReference>
<dbReference type="Gene3D" id="3.40.50.1820">
    <property type="entry name" value="alpha/beta hydrolase"/>
    <property type="match status" value="1"/>
</dbReference>
<dbReference type="InterPro" id="IPR002410">
    <property type="entry name" value="Peptidase_S33"/>
</dbReference>
<organism evidence="5">
    <name type="scientific">Ditylum brightwellii</name>
    <dbReference type="NCBI Taxonomy" id="49249"/>
    <lineage>
        <taxon>Eukaryota</taxon>
        <taxon>Sar</taxon>
        <taxon>Stramenopiles</taxon>
        <taxon>Ochrophyta</taxon>
        <taxon>Bacillariophyta</taxon>
        <taxon>Mediophyceae</taxon>
        <taxon>Lithodesmiophycidae</taxon>
        <taxon>Lithodesmiales</taxon>
        <taxon>Lithodesmiaceae</taxon>
        <taxon>Ditylum</taxon>
    </lineage>
</organism>
<comment type="similarity">
    <text evidence="1">Belongs to the peptidase S33 family.</text>
</comment>
<gene>
    <name evidence="5" type="ORF">DBRI1063_LOCUS14996</name>
</gene>
<accession>A0A7S1ZGH9</accession>
<dbReference type="PRINTS" id="PR00793">
    <property type="entry name" value="PROAMNOPTASE"/>
</dbReference>
<dbReference type="Pfam" id="PF00561">
    <property type="entry name" value="Abhydrolase_1"/>
    <property type="match status" value="1"/>
</dbReference>
<evidence type="ECO:0000259" key="4">
    <source>
        <dbReference type="Pfam" id="PF00561"/>
    </source>
</evidence>
<evidence type="ECO:0000256" key="1">
    <source>
        <dbReference type="ARBA" id="ARBA00010088"/>
    </source>
</evidence>
<evidence type="ECO:0000256" key="2">
    <source>
        <dbReference type="ARBA" id="ARBA00022801"/>
    </source>
</evidence>
<sequence length="417" mass="45869">MPLLPEKLHSSAFATSFTTATTTAAASSSRNSVTASSVNSGRNSIPNHAAFLSPYTTIHPRNLASTTISPFSTNGRMPTFLLSSVACNDGTLVVSRTTPSSSSSSSSQNQFNLQYRIFRPRSLSSQQGAPIVILHGGPGVPSDYLYPLVDVVPYRSMVYFDQLGCGRSDAPADLDFYSISNAIDDLEKLIKKLGIRRFHLYGQSYGGILAFEYLKRVAERKKMNENGRDDDARCLSVILSSTPTSVSLVEETATRLLDAIKSEEDEKETRNDENNGEDDESDAAGAGENKKKKDNESNNEQILESFRQRHQCRTPSIPQPLSDAYSHAGTVWRGTTAIPDYVAKPPSDGVPRMPSAMIMRGEHDFVTQECMEGWKKDDLFGHKFVREVVLAGCAHHGLLENPRLYGDVVDSFFAEYD</sequence>
<protein>
    <recommendedName>
        <fullName evidence="4">AB hydrolase-1 domain-containing protein</fullName>
    </recommendedName>
</protein>
<feature type="compositionally biased region" description="Basic and acidic residues" evidence="3">
    <location>
        <begin position="258"/>
        <end position="273"/>
    </location>
</feature>
<evidence type="ECO:0000313" key="5">
    <source>
        <dbReference type="EMBL" id="CAD9337881.1"/>
    </source>
</evidence>
<proteinExistence type="inferred from homology"/>
<evidence type="ECO:0000256" key="3">
    <source>
        <dbReference type="SAM" id="MobiDB-lite"/>
    </source>
</evidence>
<dbReference type="EMBL" id="HBGN01023501">
    <property type="protein sequence ID" value="CAD9337881.1"/>
    <property type="molecule type" value="Transcribed_RNA"/>
</dbReference>